<evidence type="ECO:0000313" key="5">
    <source>
        <dbReference type="Proteomes" id="UP000198891"/>
    </source>
</evidence>
<gene>
    <name evidence="4" type="ORF">SAMN05216554_2103</name>
</gene>
<evidence type="ECO:0000256" key="2">
    <source>
        <dbReference type="ARBA" id="ARBA00022801"/>
    </source>
</evidence>
<dbReference type="PANTHER" id="PTHR43240:SF5">
    <property type="entry name" value="1,4-DIHYDROXY-2-NAPHTHOYL-COA THIOESTERASE 1"/>
    <property type="match status" value="1"/>
</dbReference>
<keyword evidence="2" id="KW-0378">Hydrolase</keyword>
<dbReference type="CDD" id="cd03443">
    <property type="entry name" value="PaaI_thioesterase"/>
    <property type="match status" value="1"/>
</dbReference>
<dbReference type="GO" id="GO:0061522">
    <property type="term" value="F:1,4-dihydroxy-2-naphthoyl-CoA thioesterase activity"/>
    <property type="evidence" value="ECO:0007669"/>
    <property type="project" value="TreeGrafter"/>
</dbReference>
<evidence type="ECO:0000256" key="1">
    <source>
        <dbReference type="ARBA" id="ARBA00008324"/>
    </source>
</evidence>
<dbReference type="InterPro" id="IPR029069">
    <property type="entry name" value="HotDog_dom_sf"/>
</dbReference>
<reference evidence="4 5" key="1">
    <citation type="submission" date="2016-10" db="EMBL/GenBank/DDBJ databases">
        <authorList>
            <person name="de Groot N.N."/>
        </authorList>
    </citation>
    <scope>NUCLEOTIDE SEQUENCE [LARGE SCALE GENOMIC DNA]</scope>
    <source>
        <strain evidence="4 5">CGMCC 4.3491</strain>
    </source>
</reference>
<accession>A0A1H3PTF1</accession>
<dbReference type="InterPro" id="IPR006683">
    <property type="entry name" value="Thioestr_dom"/>
</dbReference>
<feature type="domain" description="Thioesterase" evidence="3">
    <location>
        <begin position="61"/>
        <end position="135"/>
    </location>
</feature>
<organism evidence="4 5">
    <name type="scientific">Herbiconiux ginsengi</name>
    <dbReference type="NCBI Taxonomy" id="381665"/>
    <lineage>
        <taxon>Bacteria</taxon>
        <taxon>Bacillati</taxon>
        <taxon>Actinomycetota</taxon>
        <taxon>Actinomycetes</taxon>
        <taxon>Micrococcales</taxon>
        <taxon>Microbacteriaceae</taxon>
        <taxon>Herbiconiux</taxon>
    </lineage>
</organism>
<comment type="similarity">
    <text evidence="1">Belongs to the thioesterase PaaI family.</text>
</comment>
<dbReference type="STRING" id="381665.SAMN05216554_2103"/>
<dbReference type="PANTHER" id="PTHR43240">
    <property type="entry name" value="1,4-DIHYDROXY-2-NAPHTHOYL-COA THIOESTERASE 1"/>
    <property type="match status" value="1"/>
</dbReference>
<dbReference type="SUPFAM" id="SSF54637">
    <property type="entry name" value="Thioesterase/thiol ester dehydrase-isomerase"/>
    <property type="match status" value="1"/>
</dbReference>
<keyword evidence="5" id="KW-1185">Reference proteome</keyword>
<proteinExistence type="inferred from homology"/>
<dbReference type="InterPro" id="IPR003736">
    <property type="entry name" value="PAAI_dom"/>
</dbReference>
<dbReference type="GO" id="GO:0005829">
    <property type="term" value="C:cytosol"/>
    <property type="evidence" value="ECO:0007669"/>
    <property type="project" value="TreeGrafter"/>
</dbReference>
<evidence type="ECO:0000313" key="4">
    <source>
        <dbReference type="EMBL" id="SDZ04592.1"/>
    </source>
</evidence>
<name>A0A1H3PTF1_9MICO</name>
<dbReference type="NCBIfam" id="TIGR00369">
    <property type="entry name" value="unchar_dom_1"/>
    <property type="match status" value="1"/>
</dbReference>
<dbReference type="Gene3D" id="3.10.129.10">
    <property type="entry name" value="Hotdog Thioesterase"/>
    <property type="match status" value="1"/>
</dbReference>
<sequence length="157" mass="16785">MTLPESAAQEPQEALPLDVMEVFGYRGIGALAERMGIEFLELTPERSVARMPVEGNTQPLGLVHGGAYVVLAESLGSTAANLHAGPTKIAVGIEINASHSRSATEGWVTGVCTAISLGRTLVTHEIAISDEKGRRLSTVRMTNFIKDRPEGQVFETK</sequence>
<protein>
    <submittedName>
        <fullName evidence="4">Uncharacterized domain 1-containing protein</fullName>
    </submittedName>
</protein>
<dbReference type="Proteomes" id="UP000198891">
    <property type="component" value="Unassembled WGS sequence"/>
</dbReference>
<dbReference type="Pfam" id="PF03061">
    <property type="entry name" value="4HBT"/>
    <property type="match status" value="1"/>
</dbReference>
<dbReference type="EMBL" id="FNPZ01000002">
    <property type="protein sequence ID" value="SDZ04592.1"/>
    <property type="molecule type" value="Genomic_DNA"/>
</dbReference>
<dbReference type="AlphaFoldDB" id="A0A1H3PTF1"/>
<evidence type="ECO:0000259" key="3">
    <source>
        <dbReference type="Pfam" id="PF03061"/>
    </source>
</evidence>
<dbReference type="OrthoDB" id="9798208at2"/>